<keyword evidence="5" id="KW-1185">Reference proteome</keyword>
<sequence length="148" mass="16070">MKRLKQNGMALAVLMASSLFISSGIAAPDAPPNNTQAVKPHRYIAEGKIVQVTFGDFAFRLDFTDSQTMTFTGNGPASQGITDTVRYTAVEIRPQVYMVYWHEPGSGDNVTHVQDYPRGIVYTNIASGDGSFTHLTGQIKIIGNSGEQ</sequence>
<evidence type="ECO:0000256" key="1">
    <source>
        <dbReference type="SAM" id="SignalP"/>
    </source>
</evidence>
<feature type="chain" id="PRO_5005262459" evidence="1">
    <location>
        <begin position="27"/>
        <end position="148"/>
    </location>
</feature>
<comment type="caution">
    <text evidence="4">The sequence shown here is derived from an EMBL/GenBank/DDBJ whole genome shotgun (WGS) entry which is preliminary data.</text>
</comment>
<evidence type="ECO:0000313" key="4">
    <source>
        <dbReference type="EMBL" id="KMK13094.1"/>
    </source>
</evidence>
<proteinExistence type="predicted"/>
<evidence type="ECO:0000313" key="3">
    <source>
        <dbReference type="EMBL" id="EML1469662.1"/>
    </source>
</evidence>
<dbReference type="EMBL" id="ABLOKC030000001">
    <property type="protein sequence ID" value="EML1469662.1"/>
    <property type="molecule type" value="Genomic_DNA"/>
</dbReference>
<reference evidence="3" key="2">
    <citation type="submission" date="2024-02" db="EMBL/GenBank/DDBJ databases">
        <authorList>
            <consortium name="Clinical and Environmental Microbiology Branch: Whole genome sequencing antimicrobial resistance pathogens in the healthcare setting"/>
        </authorList>
    </citation>
    <scope>NUCLEOTIDE SEQUENCE</scope>
    <source>
        <strain evidence="3">2021DK-00143</strain>
    </source>
</reference>
<accession>A0A0J5LTQ2</accession>
<dbReference type="InterPro" id="IPR053892">
    <property type="entry name" value="MoaF-like"/>
</dbReference>
<dbReference type="PATRIC" id="fig|61647.15.peg.963"/>
<dbReference type="Proteomes" id="UP000036196">
    <property type="component" value="Unassembled WGS sequence"/>
</dbReference>
<keyword evidence="1" id="KW-0732">Signal</keyword>
<dbReference type="EMBL" id="LDZF01000013">
    <property type="protein sequence ID" value="KMK13094.1"/>
    <property type="molecule type" value="Genomic_DNA"/>
</dbReference>
<dbReference type="STRING" id="61647.LG71_21050"/>
<reference evidence="4 5" key="1">
    <citation type="submission" date="2015-05" db="EMBL/GenBank/DDBJ databases">
        <title>Genome sequences of Pluralibacter gergoviae.</title>
        <authorList>
            <person name="Greninger A.L."/>
            <person name="Miller S."/>
        </authorList>
    </citation>
    <scope>NUCLEOTIDE SEQUENCE [LARGE SCALE GENOMIC DNA]</scope>
    <source>
        <strain evidence="4 5">JS81F13</strain>
    </source>
</reference>
<dbReference type="eggNOG" id="ENOG50339E1">
    <property type="taxonomic scope" value="Bacteria"/>
</dbReference>
<protein>
    <submittedName>
        <fullName evidence="4">Metallo-beta-lactamase</fullName>
    </submittedName>
    <submittedName>
        <fullName evidence="3">MoaF N-terminal domain-containing protein</fullName>
    </submittedName>
</protein>
<evidence type="ECO:0000259" key="2">
    <source>
        <dbReference type="Pfam" id="PF22036"/>
    </source>
</evidence>
<name>A0A0J5LTQ2_PLUGE</name>
<organism evidence="4 5">
    <name type="scientific">Pluralibacter gergoviae</name>
    <name type="common">Enterobacter gergoviae</name>
    <dbReference type="NCBI Taxonomy" id="61647"/>
    <lineage>
        <taxon>Bacteria</taxon>
        <taxon>Pseudomonadati</taxon>
        <taxon>Pseudomonadota</taxon>
        <taxon>Gammaproteobacteria</taxon>
        <taxon>Enterobacterales</taxon>
        <taxon>Enterobacteriaceae</taxon>
        <taxon>Pluralibacter</taxon>
    </lineage>
</organism>
<gene>
    <name evidence="4" type="ORF">ABW06_13965</name>
    <name evidence="3" type="ORF">QEG54_000329</name>
</gene>
<dbReference type="AlphaFoldDB" id="A0A0J5LTQ2"/>
<dbReference type="Pfam" id="PF22036">
    <property type="entry name" value="MoaF_like"/>
    <property type="match status" value="1"/>
</dbReference>
<evidence type="ECO:0000313" key="5">
    <source>
        <dbReference type="Proteomes" id="UP000036196"/>
    </source>
</evidence>
<feature type="domain" description="MoaF-like" evidence="2">
    <location>
        <begin position="47"/>
        <end position="140"/>
    </location>
</feature>
<feature type="signal peptide" evidence="1">
    <location>
        <begin position="1"/>
        <end position="26"/>
    </location>
</feature>